<dbReference type="GO" id="GO:0020037">
    <property type="term" value="F:heme binding"/>
    <property type="evidence" value="ECO:0007669"/>
    <property type="project" value="InterPro"/>
</dbReference>
<evidence type="ECO:0000256" key="2">
    <source>
        <dbReference type="ARBA" id="ARBA00022617"/>
    </source>
</evidence>
<dbReference type="SUPFAM" id="SSF48264">
    <property type="entry name" value="Cytochrome P450"/>
    <property type="match status" value="1"/>
</dbReference>
<evidence type="ECO:0000256" key="1">
    <source>
        <dbReference type="ARBA" id="ARBA00001971"/>
    </source>
</evidence>
<dbReference type="InterPro" id="IPR017972">
    <property type="entry name" value="Cyt_P450_CS"/>
</dbReference>
<evidence type="ECO:0000256" key="3">
    <source>
        <dbReference type="ARBA" id="ARBA00022723"/>
    </source>
</evidence>
<dbReference type="EMBL" id="BAABME010001656">
    <property type="protein sequence ID" value="GAA0150788.1"/>
    <property type="molecule type" value="Genomic_DNA"/>
</dbReference>
<comment type="cofactor">
    <cofactor evidence="1 7">
        <name>heme</name>
        <dbReference type="ChEBI" id="CHEBI:30413"/>
    </cofactor>
</comment>
<evidence type="ECO:0000256" key="6">
    <source>
        <dbReference type="ARBA" id="ARBA00023033"/>
    </source>
</evidence>
<evidence type="ECO:0000256" key="5">
    <source>
        <dbReference type="ARBA" id="ARBA00023004"/>
    </source>
</evidence>
<dbReference type="FunFam" id="1.10.630.10:FF:000026">
    <property type="entry name" value="Cytochrome P450 82C4"/>
    <property type="match status" value="1"/>
</dbReference>
<dbReference type="PRINTS" id="PR00385">
    <property type="entry name" value="P450"/>
</dbReference>
<evidence type="ECO:0000256" key="4">
    <source>
        <dbReference type="ARBA" id="ARBA00023002"/>
    </source>
</evidence>
<gene>
    <name evidence="9" type="ORF">LIER_09648</name>
</gene>
<sequence>MMMTILLCAPLFIIFVFLILIYTNPRNKNLPPSPLSLPILGHLHLLKKPLHRSLEYLSQKYGPLIYLEFGSASIIVVSSPSIVSQCCHKTNDIILSNRPISLASKHLSYNFTTMGFAPYGAHWQNLRRVATLHIFSTTSIQKYSVTRAEEVHYIARKLASKCNRGGEYQKADLRTVFLELSYNLMMKMIAGKRWSGSSFDIFAANLLKVNVFEYVPILRWINGRRMEKKLVKLHGERDEFLQGIIDECRRNFKDEGSSTIVQSLLALQKAKPEYYPDDMVKGIMLFMFNSGTHTIALTLEWAMSLLLNHPTILEKAKNQIEKHVPQGRLLQDSDLENLPYLFCIINETLRLFTVGPLLVPRLSTQDCTINGYHIPEGTTLMVNAWAIHRNNDLWEQPTMFIPERFEGKEFVGNEGYKFVPFGMGRRACPGSSLAMRFMCLAIGVLIQCFVWERLGEELVDLEEEGGLTMSKVTPLEALYRLPPSVDDLSPSL</sequence>
<accession>A0AAV3PHQ8</accession>
<evidence type="ECO:0000256" key="8">
    <source>
        <dbReference type="RuleBase" id="RU000461"/>
    </source>
</evidence>
<dbReference type="Gene3D" id="1.10.630.10">
    <property type="entry name" value="Cytochrome P450"/>
    <property type="match status" value="1"/>
</dbReference>
<reference evidence="9 10" key="1">
    <citation type="submission" date="2024-01" db="EMBL/GenBank/DDBJ databases">
        <title>The complete chloroplast genome sequence of Lithospermum erythrorhizon: insights into the phylogenetic relationship among Boraginaceae species and the maternal lineages of purple gromwells.</title>
        <authorList>
            <person name="Okada T."/>
            <person name="Watanabe K."/>
        </authorList>
    </citation>
    <scope>NUCLEOTIDE SEQUENCE [LARGE SCALE GENOMIC DNA]</scope>
</reference>
<dbReference type="AlphaFoldDB" id="A0AAV3PHQ8"/>
<keyword evidence="2 7" id="KW-0349">Heme</keyword>
<evidence type="ECO:0000313" key="9">
    <source>
        <dbReference type="EMBL" id="GAA0150788.1"/>
    </source>
</evidence>
<comment type="caution">
    <text evidence="9">The sequence shown here is derived from an EMBL/GenBank/DDBJ whole genome shotgun (WGS) entry which is preliminary data.</text>
</comment>
<name>A0AAV3PHQ8_LITER</name>
<dbReference type="Proteomes" id="UP001454036">
    <property type="component" value="Unassembled WGS sequence"/>
</dbReference>
<feature type="binding site" description="axial binding residue" evidence="7">
    <location>
        <position position="428"/>
    </location>
    <ligand>
        <name>heme</name>
        <dbReference type="ChEBI" id="CHEBI:30413"/>
    </ligand>
    <ligandPart>
        <name>Fe</name>
        <dbReference type="ChEBI" id="CHEBI:18248"/>
    </ligandPart>
</feature>
<dbReference type="PANTHER" id="PTHR47947">
    <property type="entry name" value="CYTOCHROME P450 82C3-RELATED"/>
    <property type="match status" value="1"/>
</dbReference>
<comment type="similarity">
    <text evidence="8">Belongs to the cytochrome P450 family.</text>
</comment>
<organism evidence="9 10">
    <name type="scientific">Lithospermum erythrorhizon</name>
    <name type="common">Purple gromwell</name>
    <name type="synonym">Lithospermum officinale var. erythrorhizon</name>
    <dbReference type="NCBI Taxonomy" id="34254"/>
    <lineage>
        <taxon>Eukaryota</taxon>
        <taxon>Viridiplantae</taxon>
        <taxon>Streptophyta</taxon>
        <taxon>Embryophyta</taxon>
        <taxon>Tracheophyta</taxon>
        <taxon>Spermatophyta</taxon>
        <taxon>Magnoliopsida</taxon>
        <taxon>eudicotyledons</taxon>
        <taxon>Gunneridae</taxon>
        <taxon>Pentapetalae</taxon>
        <taxon>asterids</taxon>
        <taxon>lamiids</taxon>
        <taxon>Boraginales</taxon>
        <taxon>Boraginaceae</taxon>
        <taxon>Boraginoideae</taxon>
        <taxon>Lithospermeae</taxon>
        <taxon>Lithospermum</taxon>
    </lineage>
</organism>
<dbReference type="InterPro" id="IPR001128">
    <property type="entry name" value="Cyt_P450"/>
</dbReference>
<dbReference type="InterPro" id="IPR002401">
    <property type="entry name" value="Cyt_P450_E_grp-I"/>
</dbReference>
<dbReference type="PROSITE" id="PS00086">
    <property type="entry name" value="CYTOCHROME_P450"/>
    <property type="match status" value="1"/>
</dbReference>
<dbReference type="PANTHER" id="PTHR47947:SF57">
    <property type="entry name" value="CYTOCHROME P450 81F3-LIKE"/>
    <property type="match status" value="1"/>
</dbReference>
<dbReference type="InterPro" id="IPR050651">
    <property type="entry name" value="Plant_Cytochrome_P450_Monoox"/>
</dbReference>
<dbReference type="GO" id="GO:0016705">
    <property type="term" value="F:oxidoreductase activity, acting on paired donors, with incorporation or reduction of molecular oxygen"/>
    <property type="evidence" value="ECO:0007669"/>
    <property type="project" value="InterPro"/>
</dbReference>
<evidence type="ECO:0000256" key="7">
    <source>
        <dbReference type="PIRSR" id="PIRSR602401-1"/>
    </source>
</evidence>
<keyword evidence="5 7" id="KW-0408">Iron</keyword>
<dbReference type="GO" id="GO:0004497">
    <property type="term" value="F:monooxygenase activity"/>
    <property type="evidence" value="ECO:0007669"/>
    <property type="project" value="UniProtKB-KW"/>
</dbReference>
<proteinExistence type="inferred from homology"/>
<evidence type="ECO:0000313" key="10">
    <source>
        <dbReference type="Proteomes" id="UP001454036"/>
    </source>
</evidence>
<dbReference type="InterPro" id="IPR036396">
    <property type="entry name" value="Cyt_P450_sf"/>
</dbReference>
<keyword evidence="10" id="KW-1185">Reference proteome</keyword>
<keyword evidence="3 7" id="KW-0479">Metal-binding</keyword>
<protein>
    <submittedName>
        <fullName evidence="9">Oxygenase</fullName>
    </submittedName>
</protein>
<keyword evidence="4 8" id="KW-0560">Oxidoreductase</keyword>
<keyword evidence="6 8" id="KW-0503">Monooxygenase</keyword>
<dbReference type="Pfam" id="PF00067">
    <property type="entry name" value="p450"/>
    <property type="match status" value="1"/>
</dbReference>
<dbReference type="PRINTS" id="PR00463">
    <property type="entry name" value="EP450I"/>
</dbReference>
<dbReference type="GO" id="GO:0005506">
    <property type="term" value="F:iron ion binding"/>
    <property type="evidence" value="ECO:0007669"/>
    <property type="project" value="InterPro"/>
</dbReference>